<dbReference type="PRINTS" id="PR00032">
    <property type="entry name" value="HTHARAC"/>
</dbReference>
<gene>
    <name evidence="5" type="ORF">GCM10023191_098720</name>
</gene>
<dbReference type="InterPro" id="IPR050204">
    <property type="entry name" value="AraC_XylS_family_regulators"/>
</dbReference>
<dbReference type="PROSITE" id="PS01124">
    <property type="entry name" value="HTH_ARAC_FAMILY_2"/>
    <property type="match status" value="1"/>
</dbReference>
<feature type="domain" description="HTH araC/xylS-type" evidence="4">
    <location>
        <begin position="6"/>
        <end position="104"/>
    </location>
</feature>
<evidence type="ECO:0000313" key="5">
    <source>
        <dbReference type="EMBL" id="GAA4520990.1"/>
    </source>
</evidence>
<evidence type="ECO:0000256" key="2">
    <source>
        <dbReference type="ARBA" id="ARBA00023125"/>
    </source>
</evidence>
<dbReference type="PROSITE" id="PS00041">
    <property type="entry name" value="HTH_ARAC_FAMILY_1"/>
    <property type="match status" value="1"/>
</dbReference>
<dbReference type="PANTHER" id="PTHR46796:SF2">
    <property type="entry name" value="TRANSCRIPTIONAL REGULATORY PROTEIN"/>
    <property type="match status" value="1"/>
</dbReference>
<reference evidence="6" key="1">
    <citation type="journal article" date="2019" name="Int. J. Syst. Evol. Microbiol.">
        <title>The Global Catalogue of Microorganisms (GCM) 10K type strain sequencing project: providing services to taxonomists for standard genome sequencing and annotation.</title>
        <authorList>
            <consortium name="The Broad Institute Genomics Platform"/>
            <consortium name="The Broad Institute Genome Sequencing Center for Infectious Disease"/>
            <person name="Wu L."/>
            <person name="Ma J."/>
        </authorList>
    </citation>
    <scope>NUCLEOTIDE SEQUENCE [LARGE SCALE GENOMIC DNA]</scope>
    <source>
        <strain evidence="6">JCM 17933</strain>
    </source>
</reference>
<dbReference type="PANTHER" id="PTHR46796">
    <property type="entry name" value="HTH-TYPE TRANSCRIPTIONAL ACTIVATOR RHAS-RELATED"/>
    <property type="match status" value="1"/>
</dbReference>
<protein>
    <submittedName>
        <fullName evidence="5">AraC family transcriptional regulator</fullName>
    </submittedName>
</protein>
<proteinExistence type="predicted"/>
<organism evidence="5 6">
    <name type="scientific">Actinoallomurus oryzae</name>
    <dbReference type="NCBI Taxonomy" id="502180"/>
    <lineage>
        <taxon>Bacteria</taxon>
        <taxon>Bacillati</taxon>
        <taxon>Actinomycetota</taxon>
        <taxon>Actinomycetes</taxon>
        <taxon>Streptosporangiales</taxon>
        <taxon>Thermomonosporaceae</taxon>
        <taxon>Actinoallomurus</taxon>
    </lineage>
</organism>
<dbReference type="Proteomes" id="UP001500503">
    <property type="component" value="Unassembled WGS sequence"/>
</dbReference>
<dbReference type="SMART" id="SM00342">
    <property type="entry name" value="HTH_ARAC"/>
    <property type="match status" value="1"/>
</dbReference>
<comment type="caution">
    <text evidence="5">The sequence shown here is derived from an EMBL/GenBank/DDBJ whole genome shotgun (WGS) entry which is preliminary data.</text>
</comment>
<dbReference type="InterPro" id="IPR018062">
    <property type="entry name" value="HTH_AraC-typ_CS"/>
</dbReference>
<keyword evidence="3" id="KW-0804">Transcription</keyword>
<dbReference type="SUPFAM" id="SSF46689">
    <property type="entry name" value="Homeodomain-like"/>
    <property type="match status" value="2"/>
</dbReference>
<evidence type="ECO:0000259" key="4">
    <source>
        <dbReference type="PROSITE" id="PS01124"/>
    </source>
</evidence>
<name>A0ABP8R8P1_9ACTN</name>
<evidence type="ECO:0000313" key="6">
    <source>
        <dbReference type="Proteomes" id="UP001500503"/>
    </source>
</evidence>
<keyword evidence="1" id="KW-0805">Transcription regulation</keyword>
<dbReference type="EMBL" id="BAABHF010000067">
    <property type="protein sequence ID" value="GAA4520990.1"/>
    <property type="molecule type" value="Genomic_DNA"/>
</dbReference>
<dbReference type="RefSeq" id="WP_345475584.1">
    <property type="nucleotide sequence ID" value="NZ_BAABHF010000067.1"/>
</dbReference>
<dbReference type="InterPro" id="IPR020449">
    <property type="entry name" value="Tscrpt_reg_AraC-type_HTH"/>
</dbReference>
<evidence type="ECO:0000256" key="1">
    <source>
        <dbReference type="ARBA" id="ARBA00023015"/>
    </source>
</evidence>
<dbReference type="InterPro" id="IPR009057">
    <property type="entry name" value="Homeodomain-like_sf"/>
</dbReference>
<keyword evidence="6" id="KW-1185">Reference proteome</keyword>
<dbReference type="Pfam" id="PF12833">
    <property type="entry name" value="HTH_18"/>
    <property type="match status" value="1"/>
</dbReference>
<accession>A0ABP8R8P1</accession>
<evidence type="ECO:0000256" key="3">
    <source>
        <dbReference type="ARBA" id="ARBA00023163"/>
    </source>
</evidence>
<dbReference type="InterPro" id="IPR018060">
    <property type="entry name" value="HTH_AraC"/>
</dbReference>
<dbReference type="Gene3D" id="1.10.10.60">
    <property type="entry name" value="Homeodomain-like"/>
    <property type="match status" value="2"/>
</dbReference>
<sequence length="251" mass="27004">MEHLVRRAVETIYKRHGEPLSLDELAQHAMVSKFHFLRMFSRVTGVTPGRFLSAVRLQEAKRLLLTTSLNVANISAEVGYSSTGTFTRRFTRSVGVSPTEYRRLHQGGWSVPPARALDRLCGAAQHEGTVVGHATAEGDLRSKFYIGLSESIILQGPAVASQIIDGQGAFVLSGVPAGTWYLHAVAYGTPDPAAPYAARASEPPMLWDAVGPITVGPGASPYVELRARALDWSRPPILLALPGLDPLVNAA</sequence>
<keyword evidence="2" id="KW-0238">DNA-binding</keyword>